<reference evidence="5" key="1">
    <citation type="submission" date="2022-11" db="UniProtKB">
        <authorList>
            <consortium name="WormBaseParasite"/>
        </authorList>
    </citation>
    <scope>IDENTIFICATION</scope>
</reference>
<feature type="compositionally biased region" description="Low complexity" evidence="2">
    <location>
        <begin position="202"/>
        <end position="236"/>
    </location>
</feature>
<dbReference type="PANTHER" id="PTHR46706">
    <property type="entry name" value="PROTEIN QUA-1-RELATED"/>
    <property type="match status" value="1"/>
</dbReference>
<dbReference type="WBParaSite" id="ACRNAN_scaffold4284.g27031.t1">
    <property type="protein sequence ID" value="ACRNAN_scaffold4284.g27031.t1"/>
    <property type="gene ID" value="ACRNAN_scaffold4284.g27031"/>
</dbReference>
<keyword evidence="3" id="KW-0732">Signal</keyword>
<protein>
    <submittedName>
        <fullName evidence="5">Uncharacterized protein</fullName>
    </submittedName>
</protein>
<evidence type="ECO:0000256" key="2">
    <source>
        <dbReference type="SAM" id="MobiDB-lite"/>
    </source>
</evidence>
<feature type="compositionally biased region" description="Polar residues" evidence="2">
    <location>
        <begin position="277"/>
        <end position="299"/>
    </location>
</feature>
<feature type="compositionally biased region" description="Basic and acidic residues" evidence="2">
    <location>
        <begin position="237"/>
        <end position="273"/>
    </location>
</feature>
<feature type="region of interest" description="Disordered" evidence="2">
    <location>
        <begin position="202"/>
        <end position="315"/>
    </location>
</feature>
<sequence length="483" mass="52452">MKFLTTSVLIVTYISASYASYCGQAGVPFSLEALPNGQPVLGCARPTCFGWNANGSRSADVAQFYTIGKKPDGFFRKTDFKGPIIKNATNFQPQFSYCDRGYLSPSCLKEQWVGGIGPLGMINASTNFQIMCCSYSKLSQATEDSQAEIRNGQSVVGGEVRDESGKQVSFEYIANVERNFDSKGIVYKVTLRRFPCPEEIEPTTIAAEASTEPSTSTPSETSQQPQQQLGQLPPESLSKKPNFDETKFDLPKELPQEDGEKTGEDFRGRKAAGEKTFANSDGSSVNSNLGLPQARTSGTPDAIRGPYPSYQQGQQVQYPGIAQQPYQLTNQIYQAPQVPQTGGVYQPTLLNPLGIFSPSNVYAPPAQASQQQAIQPIVQRVPTIGQNGQWYAQPPYVPQQPLYNQQSSSIFPLFGQTPLLASPQSSVYPSYSQSVVAQQAAPASQQAAPIKIPSVEDVENAIPPSGRKILTHVAKAFLSKKIK</sequence>
<keyword evidence="1" id="KW-0217">Developmental protein</keyword>
<organism evidence="4 5">
    <name type="scientific">Acrobeloides nanus</name>
    <dbReference type="NCBI Taxonomy" id="290746"/>
    <lineage>
        <taxon>Eukaryota</taxon>
        <taxon>Metazoa</taxon>
        <taxon>Ecdysozoa</taxon>
        <taxon>Nematoda</taxon>
        <taxon>Chromadorea</taxon>
        <taxon>Rhabditida</taxon>
        <taxon>Tylenchina</taxon>
        <taxon>Cephalobomorpha</taxon>
        <taxon>Cephaloboidea</taxon>
        <taxon>Cephalobidae</taxon>
        <taxon>Acrobeloides</taxon>
    </lineage>
</organism>
<evidence type="ECO:0000313" key="5">
    <source>
        <dbReference type="WBParaSite" id="ACRNAN_scaffold4284.g27031.t1"/>
    </source>
</evidence>
<evidence type="ECO:0000256" key="1">
    <source>
        <dbReference type="ARBA" id="ARBA00022473"/>
    </source>
</evidence>
<name>A0A914DWL8_9BILA</name>
<proteinExistence type="predicted"/>
<dbReference type="PANTHER" id="PTHR46706:SF12">
    <property type="entry name" value="PROTEIN QUA-1-RELATED"/>
    <property type="match status" value="1"/>
</dbReference>
<dbReference type="Proteomes" id="UP000887540">
    <property type="component" value="Unplaced"/>
</dbReference>
<keyword evidence="4" id="KW-1185">Reference proteome</keyword>
<accession>A0A914DWL8</accession>
<evidence type="ECO:0000313" key="4">
    <source>
        <dbReference type="Proteomes" id="UP000887540"/>
    </source>
</evidence>
<dbReference type="InterPro" id="IPR052140">
    <property type="entry name" value="Dev_Signal_Hedgehog-like"/>
</dbReference>
<dbReference type="AlphaFoldDB" id="A0A914DWL8"/>
<feature type="signal peptide" evidence="3">
    <location>
        <begin position="1"/>
        <end position="19"/>
    </location>
</feature>
<evidence type="ECO:0000256" key="3">
    <source>
        <dbReference type="SAM" id="SignalP"/>
    </source>
</evidence>
<feature type="chain" id="PRO_5037448509" evidence="3">
    <location>
        <begin position="20"/>
        <end position="483"/>
    </location>
</feature>